<proteinExistence type="predicted"/>
<dbReference type="Proteomes" id="UP000294360">
    <property type="component" value="Chromosome"/>
</dbReference>
<dbReference type="EMBL" id="LR536450">
    <property type="protein sequence ID" value="VFU07928.1"/>
    <property type="molecule type" value="Genomic_DNA"/>
</dbReference>
<sequence length="342" mass="37598">MLTMDVFTQNAFSAIEMTMAVDRAGYVPTTLQSIPGLVTPVPVSTEHIFIEARANAPALIQTSPRGSAPSQKSGDIRDARPFKTRRLARASLITASELQGIRAFASQTELKTLQIEIGRRTMKIKQDFALTKENWLLGMVQGLVTDADGSTIYNWATEFGQTIPAEVGFDLANATLPEGSIRLKCAAIRRTMTKNLQGLGGMGFDIVALCGDQFYDQLTSNAEVLNTYKNWAAAADLRNDLGRAWSAFRYGDINFVNYRGTDDGAIGISTDKAKIFPTGAGIFQWAMAPAETFEFVNTPRRDMYSWVVMDRDRNMWAALEYYSYPLPVCVQPQALASARAGA</sequence>
<dbReference type="InterPro" id="IPR005564">
    <property type="entry name" value="Major_capsid_GpE"/>
</dbReference>
<protein>
    <recommendedName>
        <fullName evidence="4">Phage major capsid protein E</fullName>
    </recommendedName>
</protein>
<evidence type="ECO:0008006" key="4">
    <source>
        <dbReference type="Google" id="ProtNLM"/>
    </source>
</evidence>
<accession>A0A4U8Z0H6</accession>
<dbReference type="RefSeq" id="WP_134487592.1">
    <property type="nucleotide sequence ID" value="NZ_LR536450.1"/>
</dbReference>
<gene>
    <name evidence="2" type="ORF">MTUNDRAET4_1035</name>
</gene>
<dbReference type="AlphaFoldDB" id="A0A4U8Z0H6"/>
<evidence type="ECO:0000313" key="3">
    <source>
        <dbReference type="Proteomes" id="UP000294360"/>
    </source>
</evidence>
<dbReference type="Pfam" id="PF03864">
    <property type="entry name" value="Phage_cap_E"/>
    <property type="match status" value="1"/>
</dbReference>
<feature type="region of interest" description="Disordered" evidence="1">
    <location>
        <begin position="60"/>
        <end position="80"/>
    </location>
</feature>
<dbReference type="OrthoDB" id="6388191at2"/>
<evidence type="ECO:0000313" key="2">
    <source>
        <dbReference type="EMBL" id="VFU07928.1"/>
    </source>
</evidence>
<dbReference type="KEGG" id="mtun:MTUNDRAET4_1035"/>
<feature type="compositionally biased region" description="Polar residues" evidence="1">
    <location>
        <begin position="60"/>
        <end position="73"/>
    </location>
</feature>
<organism evidence="2 3">
    <name type="scientific">Methylocella tundrae</name>
    <dbReference type="NCBI Taxonomy" id="227605"/>
    <lineage>
        <taxon>Bacteria</taxon>
        <taxon>Pseudomonadati</taxon>
        <taxon>Pseudomonadota</taxon>
        <taxon>Alphaproteobacteria</taxon>
        <taxon>Hyphomicrobiales</taxon>
        <taxon>Beijerinckiaceae</taxon>
        <taxon>Methylocella</taxon>
    </lineage>
</organism>
<name>A0A4U8Z0H6_METTU</name>
<evidence type="ECO:0000256" key="1">
    <source>
        <dbReference type="SAM" id="MobiDB-lite"/>
    </source>
</evidence>
<reference evidence="2 3" key="1">
    <citation type="submission" date="2019-03" db="EMBL/GenBank/DDBJ databases">
        <authorList>
            <person name="Kox A.R. M."/>
        </authorList>
    </citation>
    <scope>NUCLEOTIDE SEQUENCE [LARGE SCALE GENOMIC DNA]</scope>
    <source>
        <strain evidence="2">MTUNDRAET4 annotated genome</strain>
    </source>
</reference>